<accession>A0AB33JXU0</accession>
<reference evidence="1" key="1">
    <citation type="submission" date="2024-07" db="EMBL/GenBank/DDBJ databases">
        <title>Complete genome sequences of cellulolytic bacteria, Kitasatospora sp. CMC57 and Streptomyces sp. CMC78, isolated from Japanese agricultural soil.</title>
        <authorList>
            <person name="Hashimoto T."/>
            <person name="Ito M."/>
            <person name="Iwamoto M."/>
            <person name="Fukahori D."/>
            <person name="Shoda T."/>
            <person name="Sakoda M."/>
            <person name="Morohoshi T."/>
            <person name="Mitsuboshi M."/>
            <person name="Nishizawa T."/>
        </authorList>
    </citation>
    <scope>NUCLEOTIDE SEQUENCE</scope>
    <source>
        <strain evidence="1">CMC57</strain>
    </source>
</reference>
<evidence type="ECO:0000313" key="1">
    <source>
        <dbReference type="EMBL" id="BFP45142.1"/>
    </source>
</evidence>
<name>A0AB33JXU0_9ACTN</name>
<organism evidence="1">
    <name type="scientific">Kitasatospora sp. CMC57</name>
    <dbReference type="NCBI Taxonomy" id="3231513"/>
    <lineage>
        <taxon>Bacteria</taxon>
        <taxon>Bacillati</taxon>
        <taxon>Actinomycetota</taxon>
        <taxon>Actinomycetes</taxon>
        <taxon>Kitasatosporales</taxon>
        <taxon>Streptomycetaceae</taxon>
        <taxon>Kitasatospora</taxon>
    </lineage>
</organism>
<sequence length="54" mass="5912">MPPLCLRGGTPRHLVRAYGRVSGFCGTAQHPQRNPLNRQLITRTVTSTTVPALN</sequence>
<proteinExistence type="predicted"/>
<protein>
    <submittedName>
        <fullName evidence="1">Uncharacterized protein</fullName>
    </submittedName>
</protein>
<dbReference type="AlphaFoldDB" id="A0AB33JXU0"/>
<gene>
    <name evidence="1" type="ORF">KCMC57_15100</name>
</gene>
<dbReference type="EMBL" id="AP035881">
    <property type="protein sequence ID" value="BFP45142.1"/>
    <property type="molecule type" value="Genomic_DNA"/>
</dbReference>